<keyword evidence="2" id="KW-1185">Reference proteome</keyword>
<evidence type="ECO:0000313" key="2">
    <source>
        <dbReference type="Proteomes" id="UP001054252"/>
    </source>
</evidence>
<dbReference type="Proteomes" id="UP001054252">
    <property type="component" value="Unassembled WGS sequence"/>
</dbReference>
<accession>A0AAV5M555</accession>
<reference evidence="1 2" key="1">
    <citation type="journal article" date="2021" name="Commun. Biol.">
        <title>The genome of Shorea leprosula (Dipterocarpaceae) highlights the ecological relevance of drought in aseasonal tropical rainforests.</title>
        <authorList>
            <person name="Ng K.K.S."/>
            <person name="Kobayashi M.J."/>
            <person name="Fawcett J.A."/>
            <person name="Hatakeyama M."/>
            <person name="Paape T."/>
            <person name="Ng C.H."/>
            <person name="Ang C.C."/>
            <person name="Tnah L.H."/>
            <person name="Lee C.T."/>
            <person name="Nishiyama T."/>
            <person name="Sese J."/>
            <person name="O'Brien M.J."/>
            <person name="Copetti D."/>
            <person name="Mohd Noor M.I."/>
            <person name="Ong R.C."/>
            <person name="Putra M."/>
            <person name="Sireger I.Z."/>
            <person name="Indrioko S."/>
            <person name="Kosugi Y."/>
            <person name="Izuno A."/>
            <person name="Isagi Y."/>
            <person name="Lee S.L."/>
            <person name="Shimizu K.K."/>
        </authorList>
    </citation>
    <scope>NUCLEOTIDE SEQUENCE [LARGE SCALE GENOMIC DNA]</scope>
    <source>
        <strain evidence="1">214</strain>
    </source>
</reference>
<proteinExistence type="predicted"/>
<dbReference type="AlphaFoldDB" id="A0AAV5M555"/>
<name>A0AAV5M555_9ROSI</name>
<evidence type="ECO:0000313" key="1">
    <source>
        <dbReference type="EMBL" id="GKV44905.1"/>
    </source>
</evidence>
<gene>
    <name evidence="1" type="ORF">SLEP1_g52040</name>
</gene>
<dbReference type="EMBL" id="BPVZ01000187">
    <property type="protein sequence ID" value="GKV44905.1"/>
    <property type="molecule type" value="Genomic_DNA"/>
</dbReference>
<protein>
    <submittedName>
        <fullName evidence="1">Uncharacterized protein</fullName>
    </submittedName>
</protein>
<organism evidence="1 2">
    <name type="scientific">Rubroshorea leprosula</name>
    <dbReference type="NCBI Taxonomy" id="152421"/>
    <lineage>
        <taxon>Eukaryota</taxon>
        <taxon>Viridiplantae</taxon>
        <taxon>Streptophyta</taxon>
        <taxon>Embryophyta</taxon>
        <taxon>Tracheophyta</taxon>
        <taxon>Spermatophyta</taxon>
        <taxon>Magnoliopsida</taxon>
        <taxon>eudicotyledons</taxon>
        <taxon>Gunneridae</taxon>
        <taxon>Pentapetalae</taxon>
        <taxon>rosids</taxon>
        <taxon>malvids</taxon>
        <taxon>Malvales</taxon>
        <taxon>Dipterocarpaceae</taxon>
        <taxon>Rubroshorea</taxon>
    </lineage>
</organism>
<comment type="caution">
    <text evidence="1">The sequence shown here is derived from an EMBL/GenBank/DDBJ whole genome shotgun (WGS) entry which is preliminary data.</text>
</comment>
<sequence>MAVFLLLSETAAPETPSSSVNRQVCHHMQEEDGVWCGVNRIYPPRELSWCHKELDCTSGSRAPNSSSWSTNYVPHRWSFQVL</sequence>